<dbReference type="Proteomes" id="UP000076925">
    <property type="component" value="Unassembled WGS sequence"/>
</dbReference>
<gene>
    <name evidence="1" type="ORF">WA1_41610</name>
</gene>
<evidence type="ECO:0000313" key="1">
    <source>
        <dbReference type="EMBL" id="KYC36227.1"/>
    </source>
</evidence>
<dbReference type="PANTHER" id="PTHR37550">
    <property type="entry name" value="ANTITOXIN VAPB1"/>
    <property type="match status" value="1"/>
</dbReference>
<dbReference type="InterPro" id="IPR037914">
    <property type="entry name" value="SpoVT-AbrB_sf"/>
</dbReference>
<protein>
    <submittedName>
        <fullName evidence="1">Virulence factor</fullName>
    </submittedName>
</protein>
<dbReference type="OrthoDB" id="9810009at2"/>
<dbReference type="Gene3D" id="2.10.260.10">
    <property type="match status" value="1"/>
</dbReference>
<comment type="caution">
    <text evidence="1">The sequence shown here is derived from an EMBL/GenBank/DDBJ whole genome shotgun (WGS) entry which is preliminary data.</text>
</comment>
<keyword evidence="2" id="KW-1185">Reference proteome</keyword>
<organism evidence="1 2">
    <name type="scientific">Scytonema hofmannii PCC 7110</name>
    <dbReference type="NCBI Taxonomy" id="128403"/>
    <lineage>
        <taxon>Bacteria</taxon>
        <taxon>Bacillati</taxon>
        <taxon>Cyanobacteriota</taxon>
        <taxon>Cyanophyceae</taxon>
        <taxon>Nostocales</taxon>
        <taxon>Scytonemataceae</taxon>
        <taxon>Scytonema</taxon>
    </lineage>
</organism>
<dbReference type="NCBIfam" id="NF040493">
    <property type="entry name" value="TA_anti_VapB"/>
    <property type="match status" value="1"/>
</dbReference>
<reference evidence="1 2" key="1">
    <citation type="journal article" date="2013" name="Genome Biol. Evol.">
        <title>Genomes of Stigonematalean cyanobacteria (subsection V) and the evolution of oxygenic photosynthesis from prokaryotes to plastids.</title>
        <authorList>
            <person name="Dagan T."/>
            <person name="Roettger M."/>
            <person name="Stucken K."/>
            <person name="Landan G."/>
            <person name="Koch R."/>
            <person name="Major P."/>
            <person name="Gould S.B."/>
            <person name="Goremykin V.V."/>
            <person name="Rippka R."/>
            <person name="Tandeau de Marsac N."/>
            <person name="Gugger M."/>
            <person name="Lockhart P.J."/>
            <person name="Allen J.F."/>
            <person name="Brune I."/>
            <person name="Maus I."/>
            <person name="Puhler A."/>
            <person name="Martin W.F."/>
        </authorList>
    </citation>
    <scope>NUCLEOTIDE SEQUENCE [LARGE SCALE GENOMIC DNA]</scope>
    <source>
        <strain evidence="1 2">PCC 7110</strain>
    </source>
</reference>
<dbReference type="SUPFAM" id="SSF89447">
    <property type="entry name" value="AbrB/MazE/MraZ-like"/>
    <property type="match status" value="1"/>
</dbReference>
<dbReference type="EMBL" id="ANNX02000047">
    <property type="protein sequence ID" value="KYC36227.1"/>
    <property type="molecule type" value="Genomic_DNA"/>
</dbReference>
<sequence length="76" mass="8750">MQTAKLLMSGDNQSVILPQEFQIQGTEVYVKKVGNTIVLIPKENPWGALFDSLNLFSDDFMENREQPMLEIRESFE</sequence>
<dbReference type="RefSeq" id="WP_017742941.1">
    <property type="nucleotide sequence ID" value="NZ_KQ976354.1"/>
</dbReference>
<dbReference type="STRING" id="128403.WA1_41610"/>
<proteinExistence type="predicted"/>
<accession>A0A139WUY8</accession>
<dbReference type="InterPro" id="IPR051734">
    <property type="entry name" value="VapB_TA_antitoxins"/>
</dbReference>
<evidence type="ECO:0000313" key="2">
    <source>
        <dbReference type="Proteomes" id="UP000076925"/>
    </source>
</evidence>
<dbReference type="InterPro" id="IPR047976">
    <property type="entry name" value="Anti_VapB2-like"/>
</dbReference>
<name>A0A139WUY8_9CYAN</name>
<dbReference type="AlphaFoldDB" id="A0A139WUY8"/>
<dbReference type="PANTHER" id="PTHR37550:SF3">
    <property type="entry name" value="ANTITOXIN VAPB1"/>
    <property type="match status" value="1"/>
</dbReference>